<comment type="caution">
    <text evidence="4">The sequence shown here is derived from an EMBL/GenBank/DDBJ whole genome shotgun (WGS) entry which is preliminary data.</text>
</comment>
<keyword evidence="5" id="KW-1185">Reference proteome</keyword>
<evidence type="ECO:0000313" key="5">
    <source>
        <dbReference type="Proteomes" id="UP000728968"/>
    </source>
</evidence>
<proteinExistence type="predicted"/>
<dbReference type="Proteomes" id="UP000728968">
    <property type="component" value="Unassembled WGS sequence"/>
</dbReference>
<evidence type="ECO:0000313" key="4">
    <source>
        <dbReference type="EMBL" id="MBM6876076.1"/>
    </source>
</evidence>
<dbReference type="Pfam" id="PF02348">
    <property type="entry name" value="CTP_transf_3"/>
    <property type="match status" value="1"/>
</dbReference>
<evidence type="ECO:0000256" key="2">
    <source>
        <dbReference type="ARBA" id="ARBA00022695"/>
    </source>
</evidence>
<dbReference type="NCBIfam" id="TIGR00466">
    <property type="entry name" value="kdsB"/>
    <property type="match status" value="1"/>
</dbReference>
<dbReference type="GO" id="GO:0008690">
    <property type="term" value="F:3-deoxy-manno-octulosonate cytidylyltransferase activity"/>
    <property type="evidence" value="ECO:0007669"/>
    <property type="project" value="UniProtKB-EC"/>
</dbReference>
<dbReference type="NCBIfam" id="NF009905">
    <property type="entry name" value="PRK13368.1"/>
    <property type="match status" value="1"/>
</dbReference>
<dbReference type="PANTHER" id="PTHR42866:SF2">
    <property type="entry name" value="3-DEOXY-MANNO-OCTULOSONATE CYTIDYLYLTRANSFERASE, MITOCHONDRIAL"/>
    <property type="match status" value="1"/>
</dbReference>
<dbReference type="PANTHER" id="PTHR42866">
    <property type="entry name" value="3-DEOXY-MANNO-OCTULOSONATE CYTIDYLYLTRANSFERASE"/>
    <property type="match status" value="1"/>
</dbReference>
<dbReference type="NCBIfam" id="NF003952">
    <property type="entry name" value="PRK05450.1-5"/>
    <property type="match status" value="1"/>
</dbReference>
<dbReference type="Gene3D" id="3.90.550.10">
    <property type="entry name" value="Spore Coat Polysaccharide Biosynthesis Protein SpsA, Chain A"/>
    <property type="match status" value="1"/>
</dbReference>
<keyword evidence="3" id="KW-0448">Lipopolysaccharide biosynthesis</keyword>
<dbReference type="InterPro" id="IPR004528">
    <property type="entry name" value="KdsB"/>
</dbReference>
<dbReference type="EMBL" id="JACJLT010000171">
    <property type="protein sequence ID" value="MBM6876076.1"/>
    <property type="molecule type" value="Genomic_DNA"/>
</dbReference>
<dbReference type="CDD" id="cd02517">
    <property type="entry name" value="CMP-KDO-Synthetase"/>
    <property type="match status" value="1"/>
</dbReference>
<reference evidence="4 5" key="1">
    <citation type="journal article" date="2021" name="Sci. Rep.">
        <title>The distribution of antibiotic resistance genes in chicken gut microbiota commensals.</title>
        <authorList>
            <person name="Juricova H."/>
            <person name="Matiasovicova J."/>
            <person name="Kubasova T."/>
            <person name="Cejkova D."/>
            <person name="Rychlik I."/>
        </authorList>
    </citation>
    <scope>NUCLEOTIDE SEQUENCE [LARGE SCALE GENOMIC DNA]</scope>
    <source>
        <strain evidence="4 5">An425</strain>
    </source>
</reference>
<evidence type="ECO:0000256" key="3">
    <source>
        <dbReference type="ARBA" id="ARBA00022985"/>
    </source>
</evidence>
<sequence>MKIVGVIPARYNSSRFPGKPLAKIKEYPMVLWVYSQARKVKELNEIYVATDDLRIKDICLKYNIPVILTSEKHKNGTERVSEVAKKIEADIYVTIQGDEPLLEPKTIKDVLKIITEDEKVKCATLKIPYVNPIDVINGTTPKVVSDLNNDILLFTRSPIPYPKADLSYTIYKPIGVYAFRKEVLLLYPKLEIGPLEKAEDIELLRFIENGIKIRIGQTASDTVAVDTPKDLLRVINYIEEHNININLGENKNE</sequence>
<accession>A0ABS2G3S4</accession>
<keyword evidence="2 4" id="KW-0548">Nucleotidyltransferase</keyword>
<evidence type="ECO:0000256" key="1">
    <source>
        <dbReference type="ARBA" id="ARBA00022679"/>
    </source>
</evidence>
<dbReference type="InterPro" id="IPR029044">
    <property type="entry name" value="Nucleotide-diphossugar_trans"/>
</dbReference>
<dbReference type="RefSeq" id="WP_239462183.1">
    <property type="nucleotide sequence ID" value="NZ_JACJLT010000171.1"/>
</dbReference>
<protein>
    <submittedName>
        <fullName evidence="4">3-deoxy-manno-octulosonate cytidylyltransferase</fullName>
        <ecNumber evidence="4">2.7.7.38</ecNumber>
    </submittedName>
</protein>
<gene>
    <name evidence="4" type="primary">kdsB</name>
    <name evidence="4" type="ORF">H6A04_10550</name>
</gene>
<dbReference type="NCBIfam" id="NF003950">
    <property type="entry name" value="PRK05450.1-3"/>
    <property type="match status" value="1"/>
</dbReference>
<keyword evidence="1 4" id="KW-0808">Transferase</keyword>
<dbReference type="EC" id="2.7.7.38" evidence="4"/>
<organism evidence="4 5">
    <name type="scientific">Fusobacterium mortiferum</name>
    <dbReference type="NCBI Taxonomy" id="850"/>
    <lineage>
        <taxon>Bacteria</taxon>
        <taxon>Fusobacteriati</taxon>
        <taxon>Fusobacteriota</taxon>
        <taxon>Fusobacteriia</taxon>
        <taxon>Fusobacteriales</taxon>
        <taxon>Fusobacteriaceae</taxon>
        <taxon>Fusobacterium</taxon>
    </lineage>
</organism>
<dbReference type="SUPFAM" id="SSF53448">
    <property type="entry name" value="Nucleotide-diphospho-sugar transferases"/>
    <property type="match status" value="1"/>
</dbReference>
<dbReference type="InterPro" id="IPR003329">
    <property type="entry name" value="Cytidylyl_trans"/>
</dbReference>
<name>A0ABS2G3S4_FUSMR</name>